<dbReference type="RefSeq" id="XP_006868390.1">
    <property type="nucleotide sequence ID" value="XM_006868328.1"/>
</dbReference>
<sequence length="341" mass="38135">MASRDLAIGMIFLSQTIVGILGNFSLLFHYVFLYFTKCRLRSTRLILTHLTVANSLVLLSRGIPQTMEAFGWKDFLNDFGCKLVFYVHRVGRGMSMGTTCLLSIYQVIIISPGNSRWTELKVKAPKYVGFSILLCWTLHLLSSTICIVCVNGNGGNQSIAKNRDFVYCSAVILDSTMNSLIAVLLSFPDSVCLGLMIWASGSMVFILYRHQQRVQHIHTSNIALRSSPETRATQAILVFLSVFVSLYTLSTTLQICVTLFKNSGWWLVSISPLCAACFPTVSPFVLMRNELRNASWCSFAWVLAGRLCAARSVERPVSLQYSVDRALRGPVNYSFFMKASH</sequence>
<dbReference type="CDD" id="cd13949">
    <property type="entry name" value="7tm_V1R_pheromone"/>
    <property type="match status" value="1"/>
</dbReference>
<keyword evidence="5 13" id="KW-0589">Pheromone response</keyword>
<evidence type="ECO:0000259" key="14">
    <source>
        <dbReference type="PROSITE" id="PS50262"/>
    </source>
</evidence>
<dbReference type="PRINTS" id="PR01534">
    <property type="entry name" value="VOMERONASL1R"/>
</dbReference>
<dbReference type="SUPFAM" id="SSF81321">
    <property type="entry name" value="Family A G protein-coupled receptor-like"/>
    <property type="match status" value="1"/>
</dbReference>
<evidence type="ECO:0000256" key="12">
    <source>
        <dbReference type="ARBA" id="ARBA00023224"/>
    </source>
</evidence>
<feature type="transmembrane region" description="Helical" evidence="13">
    <location>
        <begin position="6"/>
        <end position="33"/>
    </location>
</feature>
<dbReference type="GO" id="GO:0005886">
    <property type="term" value="C:plasma membrane"/>
    <property type="evidence" value="ECO:0007669"/>
    <property type="project" value="UniProtKB-SubCell"/>
</dbReference>
<evidence type="ECO:0000256" key="7">
    <source>
        <dbReference type="ARBA" id="ARBA00022989"/>
    </source>
</evidence>
<dbReference type="FunFam" id="1.20.1070.10:FF:000033">
    <property type="entry name" value="Vomeronasal type-1 receptor"/>
    <property type="match status" value="1"/>
</dbReference>
<feature type="transmembrane region" description="Helical" evidence="13">
    <location>
        <begin position="235"/>
        <end position="260"/>
    </location>
</feature>
<dbReference type="Proteomes" id="UP000504623">
    <property type="component" value="Unplaced"/>
</dbReference>
<dbReference type="GO" id="GO:0019236">
    <property type="term" value="P:response to pheromone"/>
    <property type="evidence" value="ECO:0007669"/>
    <property type="project" value="UniProtKB-KW"/>
</dbReference>
<evidence type="ECO:0000256" key="6">
    <source>
        <dbReference type="ARBA" id="ARBA00022692"/>
    </source>
</evidence>
<evidence type="ECO:0000256" key="3">
    <source>
        <dbReference type="ARBA" id="ARBA00010663"/>
    </source>
</evidence>
<feature type="transmembrane region" description="Helical" evidence="13">
    <location>
        <begin position="165"/>
        <end position="185"/>
    </location>
</feature>
<gene>
    <name evidence="16" type="primary">LOC102832263</name>
</gene>
<keyword evidence="8 13" id="KW-0297">G-protein coupled receptor</keyword>
<dbReference type="OrthoDB" id="9606139at2759"/>
<keyword evidence="4 13" id="KW-1003">Cell membrane</keyword>
<keyword evidence="7 13" id="KW-1133">Transmembrane helix</keyword>
<keyword evidence="6 13" id="KW-0812">Transmembrane</keyword>
<evidence type="ECO:0000256" key="5">
    <source>
        <dbReference type="ARBA" id="ARBA00022507"/>
    </source>
</evidence>
<proteinExistence type="inferred from homology"/>
<evidence type="ECO:0000313" key="15">
    <source>
        <dbReference type="Proteomes" id="UP000504623"/>
    </source>
</evidence>
<keyword evidence="10 13" id="KW-0675">Receptor</keyword>
<dbReference type="GO" id="GO:0016503">
    <property type="term" value="F:pheromone receptor activity"/>
    <property type="evidence" value="ECO:0007669"/>
    <property type="project" value="InterPro"/>
</dbReference>
<evidence type="ECO:0000256" key="4">
    <source>
        <dbReference type="ARBA" id="ARBA00022475"/>
    </source>
</evidence>
<dbReference type="InterPro" id="IPR004072">
    <property type="entry name" value="Vmron_rcpt_1"/>
</dbReference>
<keyword evidence="12 13" id="KW-0807">Transducer</keyword>
<dbReference type="PANTHER" id="PTHR24062">
    <property type="entry name" value="VOMERONASAL TYPE-1 RECEPTOR"/>
    <property type="match status" value="1"/>
</dbReference>
<evidence type="ECO:0000256" key="10">
    <source>
        <dbReference type="ARBA" id="ARBA00023170"/>
    </source>
</evidence>
<accession>A0A9B0TWR6</accession>
<comment type="similarity">
    <text evidence="3 13">Belongs to the G-protein coupled receptor 1 family.</text>
</comment>
<evidence type="ECO:0000256" key="1">
    <source>
        <dbReference type="ARBA" id="ARBA00003878"/>
    </source>
</evidence>
<protein>
    <recommendedName>
        <fullName evidence="13">Vomeronasal type-1 receptor</fullName>
    </recommendedName>
</protein>
<keyword evidence="15" id="KW-1185">Reference proteome</keyword>
<dbReference type="PROSITE" id="PS50262">
    <property type="entry name" value="G_PROTEIN_RECEP_F1_2"/>
    <property type="match status" value="1"/>
</dbReference>
<evidence type="ECO:0000313" key="16">
    <source>
        <dbReference type="RefSeq" id="XP_006868390.1"/>
    </source>
</evidence>
<comment type="subcellular location">
    <subcellularLocation>
        <location evidence="2 13">Cell membrane</location>
        <topology evidence="2 13">Multi-pass membrane protein</topology>
    </subcellularLocation>
</comment>
<feature type="transmembrane region" description="Helical" evidence="13">
    <location>
        <begin position="127"/>
        <end position="153"/>
    </location>
</feature>
<keyword evidence="9 13" id="KW-0472">Membrane</keyword>
<name>A0A9B0TWR6_CHRAS</name>
<dbReference type="InterPro" id="IPR017452">
    <property type="entry name" value="GPCR_Rhodpsn_7TM"/>
</dbReference>
<feature type="domain" description="G-protein coupled receptors family 1 profile" evidence="14">
    <location>
        <begin position="22"/>
        <end position="286"/>
    </location>
</feature>
<feature type="transmembrane region" description="Helical" evidence="13">
    <location>
        <begin position="266"/>
        <end position="286"/>
    </location>
</feature>
<evidence type="ECO:0000256" key="13">
    <source>
        <dbReference type="RuleBase" id="RU364061"/>
    </source>
</evidence>
<feature type="transmembrane region" description="Helical" evidence="13">
    <location>
        <begin position="191"/>
        <end position="208"/>
    </location>
</feature>
<keyword evidence="11" id="KW-0325">Glycoprotein</keyword>
<comment type="function">
    <text evidence="1">Putative pheromone receptor.</text>
</comment>
<dbReference type="Pfam" id="PF03402">
    <property type="entry name" value="V1R"/>
    <property type="match status" value="1"/>
</dbReference>
<evidence type="ECO:0000256" key="11">
    <source>
        <dbReference type="ARBA" id="ARBA00023180"/>
    </source>
</evidence>
<dbReference type="Gene3D" id="1.20.1070.10">
    <property type="entry name" value="Rhodopsin 7-helix transmembrane proteins"/>
    <property type="match status" value="1"/>
</dbReference>
<dbReference type="GO" id="GO:0007606">
    <property type="term" value="P:sensory perception of chemical stimulus"/>
    <property type="evidence" value="ECO:0007669"/>
    <property type="project" value="UniProtKB-ARBA"/>
</dbReference>
<organism evidence="15 16">
    <name type="scientific">Chrysochloris asiatica</name>
    <name type="common">Cape golden mole</name>
    <dbReference type="NCBI Taxonomy" id="185453"/>
    <lineage>
        <taxon>Eukaryota</taxon>
        <taxon>Metazoa</taxon>
        <taxon>Chordata</taxon>
        <taxon>Craniata</taxon>
        <taxon>Vertebrata</taxon>
        <taxon>Euteleostomi</taxon>
        <taxon>Mammalia</taxon>
        <taxon>Eutheria</taxon>
        <taxon>Afrotheria</taxon>
        <taxon>Chrysochloridae</taxon>
        <taxon>Chrysochlorinae</taxon>
        <taxon>Chrysochloris</taxon>
    </lineage>
</organism>
<reference evidence="16" key="1">
    <citation type="submission" date="2025-08" db="UniProtKB">
        <authorList>
            <consortium name="RefSeq"/>
        </authorList>
    </citation>
    <scope>IDENTIFICATION</scope>
    <source>
        <tissue evidence="16">Spleen</tissue>
    </source>
</reference>
<evidence type="ECO:0000256" key="9">
    <source>
        <dbReference type="ARBA" id="ARBA00023136"/>
    </source>
</evidence>
<evidence type="ECO:0000256" key="8">
    <source>
        <dbReference type="ARBA" id="ARBA00023040"/>
    </source>
</evidence>
<dbReference type="GeneID" id="102832263"/>
<dbReference type="AlphaFoldDB" id="A0A9B0TWR6"/>
<evidence type="ECO:0000256" key="2">
    <source>
        <dbReference type="ARBA" id="ARBA00004651"/>
    </source>
</evidence>